<evidence type="ECO:0000256" key="1">
    <source>
        <dbReference type="SAM" id="MobiDB-lite"/>
    </source>
</evidence>
<keyword evidence="2" id="KW-0472">Membrane</keyword>
<name>A0A9W4RWJ7_9PEZI</name>
<protein>
    <submittedName>
        <fullName evidence="3">Uncharacterized protein</fullName>
    </submittedName>
</protein>
<keyword evidence="2" id="KW-0812">Transmembrane</keyword>
<accession>A0A9W4RWJ7</accession>
<evidence type="ECO:0000256" key="2">
    <source>
        <dbReference type="SAM" id="Phobius"/>
    </source>
</evidence>
<feature type="compositionally biased region" description="Polar residues" evidence="1">
    <location>
        <begin position="192"/>
        <end position="201"/>
    </location>
</feature>
<comment type="caution">
    <text evidence="3">The sequence shown here is derived from an EMBL/GenBank/DDBJ whole genome shotgun (WGS) entry which is preliminary data.</text>
</comment>
<organism evidence="3 4">
    <name type="scientific">Colletotrichum noveboracense</name>
    <dbReference type="NCBI Taxonomy" id="2664923"/>
    <lineage>
        <taxon>Eukaryota</taxon>
        <taxon>Fungi</taxon>
        <taxon>Dikarya</taxon>
        <taxon>Ascomycota</taxon>
        <taxon>Pezizomycotina</taxon>
        <taxon>Sordariomycetes</taxon>
        <taxon>Hypocreomycetidae</taxon>
        <taxon>Glomerellales</taxon>
        <taxon>Glomerellaceae</taxon>
        <taxon>Colletotrichum</taxon>
        <taxon>Colletotrichum gloeosporioides species complex</taxon>
    </lineage>
</organism>
<proteinExistence type="predicted"/>
<keyword evidence="2" id="KW-1133">Transmembrane helix</keyword>
<dbReference type="EMBL" id="CAMGZC010000520">
    <property type="protein sequence ID" value="CAI0648187.1"/>
    <property type="molecule type" value="Genomic_DNA"/>
</dbReference>
<keyword evidence="4" id="KW-1185">Reference proteome</keyword>
<feature type="non-terminal residue" evidence="3">
    <location>
        <position position="216"/>
    </location>
</feature>
<evidence type="ECO:0000313" key="3">
    <source>
        <dbReference type="EMBL" id="CAI0648187.1"/>
    </source>
</evidence>
<dbReference type="AlphaFoldDB" id="A0A9W4RWJ7"/>
<reference evidence="3" key="1">
    <citation type="submission" date="2022-08" db="EMBL/GenBank/DDBJ databases">
        <authorList>
            <person name="Giroux E."/>
            <person name="Giroux E."/>
        </authorList>
    </citation>
    <scope>NUCLEOTIDE SEQUENCE</scope>
    <source>
        <strain evidence="3">H1091258</strain>
    </source>
</reference>
<feature type="transmembrane region" description="Helical" evidence="2">
    <location>
        <begin position="63"/>
        <end position="84"/>
    </location>
</feature>
<dbReference type="Proteomes" id="UP001152533">
    <property type="component" value="Unassembled WGS sequence"/>
</dbReference>
<sequence>MALCNKPPLFSFPKTEIPGWIFFCIFVAFASVRARAASADSGADDALSDFTNDFESTTFYDYFIFGMGPIGVITTIVSTIRLCGPASLRAFIGRSQEGNSAIEAELCTSTSRDVCEVFNNGGITRVLGRPKLLELIHMPKKYLPVVEPSREINWETGLYLFQDFLEDAGCGRDSDSTTPPEWSRSRPERLSPASQNPPNLSLNVGITQYDPWIFRL</sequence>
<gene>
    <name evidence="3" type="ORF">CGXH109_LOCUS73080</name>
</gene>
<evidence type="ECO:0000313" key="4">
    <source>
        <dbReference type="Proteomes" id="UP001152533"/>
    </source>
</evidence>
<feature type="region of interest" description="Disordered" evidence="1">
    <location>
        <begin position="171"/>
        <end position="201"/>
    </location>
</feature>